<sequence>MLLRPKMPDAAPVSIAQTPTRPAEHHHAPVICSCAHTPMASAGRPLSPLVGRGVSAVAAVLVVGVVLTALLATVAITAVSVSIAALVLRSLLNSAHKR</sequence>
<evidence type="ECO:0000313" key="4">
    <source>
        <dbReference type="Proteomes" id="UP001501759"/>
    </source>
</evidence>
<proteinExistence type="predicted"/>
<keyword evidence="2" id="KW-0812">Transmembrane</keyword>
<evidence type="ECO:0000313" key="3">
    <source>
        <dbReference type="EMBL" id="GAA5014770.1"/>
    </source>
</evidence>
<comment type="caution">
    <text evidence="3">The sequence shown here is derived from an EMBL/GenBank/DDBJ whole genome shotgun (WGS) entry which is preliminary data.</text>
</comment>
<gene>
    <name evidence="3" type="ORF">GCM10023335_38780</name>
</gene>
<evidence type="ECO:0000256" key="1">
    <source>
        <dbReference type="SAM" id="MobiDB-lite"/>
    </source>
</evidence>
<name>A0ABP9IYV7_9ACTN</name>
<accession>A0ABP9IYV7</accession>
<protein>
    <recommendedName>
        <fullName evidence="5">SpdD protein</fullName>
    </recommendedName>
</protein>
<keyword evidence="2" id="KW-0472">Membrane</keyword>
<evidence type="ECO:0000256" key="2">
    <source>
        <dbReference type="SAM" id="Phobius"/>
    </source>
</evidence>
<keyword evidence="2" id="KW-1133">Transmembrane helix</keyword>
<dbReference type="Proteomes" id="UP001501759">
    <property type="component" value="Unassembled WGS sequence"/>
</dbReference>
<evidence type="ECO:0008006" key="5">
    <source>
        <dbReference type="Google" id="ProtNLM"/>
    </source>
</evidence>
<keyword evidence="4" id="KW-1185">Reference proteome</keyword>
<feature type="transmembrane region" description="Helical" evidence="2">
    <location>
        <begin position="56"/>
        <end position="88"/>
    </location>
</feature>
<organism evidence="3 4">
    <name type="scientific">Streptomyces siamensis</name>
    <dbReference type="NCBI Taxonomy" id="1274986"/>
    <lineage>
        <taxon>Bacteria</taxon>
        <taxon>Bacillati</taxon>
        <taxon>Actinomycetota</taxon>
        <taxon>Actinomycetes</taxon>
        <taxon>Kitasatosporales</taxon>
        <taxon>Streptomycetaceae</taxon>
        <taxon>Streptomyces</taxon>
    </lineage>
</organism>
<dbReference type="EMBL" id="BAABKB010000013">
    <property type="protein sequence ID" value="GAA5014770.1"/>
    <property type="molecule type" value="Genomic_DNA"/>
</dbReference>
<reference evidence="4" key="1">
    <citation type="journal article" date="2019" name="Int. J. Syst. Evol. Microbiol.">
        <title>The Global Catalogue of Microorganisms (GCM) 10K type strain sequencing project: providing services to taxonomists for standard genome sequencing and annotation.</title>
        <authorList>
            <consortium name="The Broad Institute Genomics Platform"/>
            <consortium name="The Broad Institute Genome Sequencing Center for Infectious Disease"/>
            <person name="Wu L."/>
            <person name="Ma J."/>
        </authorList>
    </citation>
    <scope>NUCLEOTIDE SEQUENCE [LARGE SCALE GENOMIC DNA]</scope>
    <source>
        <strain evidence="4">JCM 18409</strain>
    </source>
</reference>
<feature type="region of interest" description="Disordered" evidence="1">
    <location>
        <begin position="1"/>
        <end position="26"/>
    </location>
</feature>